<comment type="caution">
    <text evidence="2">The sequence shown here is derived from an EMBL/GenBank/DDBJ whole genome shotgun (WGS) entry which is preliminary data.</text>
</comment>
<evidence type="ECO:0000256" key="1">
    <source>
        <dbReference type="SAM" id="MobiDB-lite"/>
    </source>
</evidence>
<name>A0A9J5ZNE0_SOLCO</name>
<protein>
    <submittedName>
        <fullName evidence="2">Uncharacterized protein</fullName>
    </submittedName>
</protein>
<dbReference type="Proteomes" id="UP000824120">
    <property type="component" value="Chromosome 3"/>
</dbReference>
<evidence type="ECO:0000313" key="3">
    <source>
        <dbReference type="Proteomes" id="UP000824120"/>
    </source>
</evidence>
<organism evidence="2 3">
    <name type="scientific">Solanum commersonii</name>
    <name type="common">Commerson's wild potato</name>
    <name type="synonym">Commerson's nightshade</name>
    <dbReference type="NCBI Taxonomy" id="4109"/>
    <lineage>
        <taxon>Eukaryota</taxon>
        <taxon>Viridiplantae</taxon>
        <taxon>Streptophyta</taxon>
        <taxon>Embryophyta</taxon>
        <taxon>Tracheophyta</taxon>
        <taxon>Spermatophyta</taxon>
        <taxon>Magnoliopsida</taxon>
        <taxon>eudicotyledons</taxon>
        <taxon>Gunneridae</taxon>
        <taxon>Pentapetalae</taxon>
        <taxon>asterids</taxon>
        <taxon>lamiids</taxon>
        <taxon>Solanales</taxon>
        <taxon>Solanaceae</taxon>
        <taxon>Solanoideae</taxon>
        <taxon>Solaneae</taxon>
        <taxon>Solanum</taxon>
    </lineage>
</organism>
<reference evidence="2 3" key="1">
    <citation type="submission" date="2020-09" db="EMBL/GenBank/DDBJ databases">
        <title>De no assembly of potato wild relative species, Solanum commersonii.</title>
        <authorList>
            <person name="Cho K."/>
        </authorList>
    </citation>
    <scope>NUCLEOTIDE SEQUENCE [LARGE SCALE GENOMIC DNA]</scope>
    <source>
        <strain evidence="2">LZ3.2</strain>
        <tissue evidence="2">Leaf</tissue>
    </source>
</reference>
<dbReference type="EMBL" id="JACXVP010000003">
    <property type="protein sequence ID" value="KAG5613693.1"/>
    <property type="molecule type" value="Genomic_DNA"/>
</dbReference>
<feature type="region of interest" description="Disordered" evidence="1">
    <location>
        <begin position="93"/>
        <end position="134"/>
    </location>
</feature>
<accession>A0A9J5ZNE0</accession>
<keyword evidence="3" id="KW-1185">Reference proteome</keyword>
<feature type="compositionally biased region" description="Polar residues" evidence="1">
    <location>
        <begin position="161"/>
        <end position="183"/>
    </location>
</feature>
<feature type="region of interest" description="Disordered" evidence="1">
    <location>
        <begin position="161"/>
        <end position="188"/>
    </location>
</feature>
<gene>
    <name evidence="2" type="ORF">H5410_013517</name>
</gene>
<evidence type="ECO:0000313" key="2">
    <source>
        <dbReference type="EMBL" id="KAG5613693.1"/>
    </source>
</evidence>
<sequence>MSIAISEKELDGIQKINSPGRDRMIHRELFSGNDSTNQGLQHTQKSHDSIEPITRTDEAISGKIAAISPELRLQICPSSHNFHGVLTTGDCSHGEEVHLPSSSSKMAGQITGDKDSGGQAVAGDDDANNGDGSLDGEVYLTNISINLDQEPSQNELKTCILNSTTNPPNKLQNSPAESRTTAGKSFGQDQARLKGQKYDYNVIKHHQNVINLHK</sequence>
<proteinExistence type="predicted"/>
<dbReference type="AlphaFoldDB" id="A0A9J5ZNE0"/>